<reference evidence="1 2" key="1">
    <citation type="submission" date="2014-04" db="EMBL/GenBank/DDBJ databases">
        <authorList>
            <consortium name="International Citrus Genome Consortium"/>
            <person name="Gmitter F."/>
            <person name="Chen C."/>
            <person name="Farmerie W."/>
            <person name="Harkins T."/>
            <person name="Desany B."/>
            <person name="Mohiuddin M."/>
            <person name="Kodira C."/>
            <person name="Borodovsky M."/>
            <person name="Lomsadze A."/>
            <person name="Burns P."/>
            <person name="Jenkins J."/>
            <person name="Prochnik S."/>
            <person name="Shu S."/>
            <person name="Chapman J."/>
            <person name="Pitluck S."/>
            <person name="Schmutz J."/>
            <person name="Rokhsar D."/>
        </authorList>
    </citation>
    <scope>NUCLEOTIDE SEQUENCE</scope>
</reference>
<gene>
    <name evidence="1" type="ORF">CISIN_1g034928mg</name>
</gene>
<organism evidence="1 2">
    <name type="scientific">Citrus sinensis</name>
    <name type="common">Sweet orange</name>
    <name type="synonym">Citrus aurantium var. sinensis</name>
    <dbReference type="NCBI Taxonomy" id="2711"/>
    <lineage>
        <taxon>Eukaryota</taxon>
        <taxon>Viridiplantae</taxon>
        <taxon>Streptophyta</taxon>
        <taxon>Embryophyta</taxon>
        <taxon>Tracheophyta</taxon>
        <taxon>Spermatophyta</taxon>
        <taxon>Magnoliopsida</taxon>
        <taxon>eudicotyledons</taxon>
        <taxon>Gunneridae</taxon>
        <taxon>Pentapetalae</taxon>
        <taxon>rosids</taxon>
        <taxon>malvids</taxon>
        <taxon>Sapindales</taxon>
        <taxon>Rutaceae</taxon>
        <taxon>Aurantioideae</taxon>
        <taxon>Citrus</taxon>
    </lineage>
</organism>
<protein>
    <submittedName>
        <fullName evidence="1">Uncharacterized protein</fullName>
    </submittedName>
</protein>
<sequence>MIISNNDIMLSGTRNEARTDTCQGKKVQPKSFYIFLLSILTGNCINLEHFENFGGKKKKKKKNLHLTVSPSVKMEPHF</sequence>
<accession>A0A067GKE7</accession>
<dbReference type="SMR" id="A0A067GKE7"/>
<evidence type="ECO:0000313" key="2">
    <source>
        <dbReference type="Proteomes" id="UP000027120"/>
    </source>
</evidence>
<keyword evidence="2" id="KW-1185">Reference proteome</keyword>
<evidence type="ECO:0000313" key="1">
    <source>
        <dbReference type="EMBL" id="KDO80114.1"/>
    </source>
</evidence>
<proteinExistence type="predicted"/>
<dbReference type="AlphaFoldDB" id="A0A067GKE7"/>
<dbReference type="Proteomes" id="UP000027120">
    <property type="component" value="Unassembled WGS sequence"/>
</dbReference>
<name>A0A067GKE7_CITSI</name>
<dbReference type="EMBL" id="KK784877">
    <property type="protein sequence ID" value="KDO80114.1"/>
    <property type="molecule type" value="Genomic_DNA"/>
</dbReference>